<keyword evidence="3 6" id="KW-0808">Transferase</keyword>
<feature type="binding site" evidence="6">
    <location>
        <begin position="23"/>
        <end position="30"/>
    </location>
    <ligand>
        <name>ATP</name>
        <dbReference type="ChEBI" id="CHEBI:30616"/>
    </ligand>
</feature>
<keyword evidence="9" id="KW-1185">Reference proteome</keyword>
<keyword evidence="8" id="KW-0418">Kinase</keyword>
<evidence type="ECO:0000259" key="7">
    <source>
        <dbReference type="SMART" id="SM00072"/>
    </source>
</evidence>
<organism evidence="8 9">
    <name type="scientific">Hoeflea marina</name>
    <dbReference type="NCBI Taxonomy" id="274592"/>
    <lineage>
        <taxon>Bacteria</taxon>
        <taxon>Pseudomonadati</taxon>
        <taxon>Pseudomonadota</taxon>
        <taxon>Alphaproteobacteria</taxon>
        <taxon>Hyphomicrobiales</taxon>
        <taxon>Rhizobiaceae</taxon>
        <taxon>Hoeflea</taxon>
    </lineage>
</organism>
<comment type="pathway">
    <text evidence="2 6">Metabolic intermediate biosynthesis; 5-phospho-alpha-D-ribose 1-diphosphate biosynthesis; 5-phospho-alpha-D-ribose 1-diphosphate from D-ribose 5-phosphate (route II): step 3/3.</text>
</comment>
<dbReference type="GO" id="GO:0019634">
    <property type="term" value="P:organic phosphonate metabolic process"/>
    <property type="evidence" value="ECO:0007669"/>
    <property type="project" value="UniProtKB-UniRule"/>
</dbReference>
<evidence type="ECO:0000313" key="8">
    <source>
        <dbReference type="EMBL" id="PWV98874.1"/>
    </source>
</evidence>
<comment type="catalytic activity">
    <reaction evidence="1 6">
        <text>alpha-D-ribose 1,5-bisphosphate + ATP = 5-phospho-alpha-D-ribose 1-diphosphate + ADP</text>
        <dbReference type="Rhea" id="RHEA:20109"/>
        <dbReference type="ChEBI" id="CHEBI:30616"/>
        <dbReference type="ChEBI" id="CHEBI:58017"/>
        <dbReference type="ChEBI" id="CHEBI:68688"/>
        <dbReference type="ChEBI" id="CHEBI:456216"/>
        <dbReference type="EC" id="2.7.4.23"/>
    </reaction>
</comment>
<dbReference type="InterPro" id="IPR008145">
    <property type="entry name" value="GK/Ca_channel_bsu"/>
</dbReference>
<evidence type="ECO:0000313" key="9">
    <source>
        <dbReference type="Proteomes" id="UP000246352"/>
    </source>
</evidence>
<evidence type="ECO:0000256" key="5">
    <source>
        <dbReference type="ARBA" id="ARBA00022840"/>
    </source>
</evidence>
<dbReference type="RefSeq" id="WP_110033044.1">
    <property type="nucleotide sequence ID" value="NZ_QGTR01000004.1"/>
</dbReference>
<comment type="similarity">
    <text evidence="6">Belongs to the ribose 1,5-bisphosphokinase family.</text>
</comment>
<dbReference type="GO" id="GO:0005524">
    <property type="term" value="F:ATP binding"/>
    <property type="evidence" value="ECO:0007669"/>
    <property type="project" value="UniProtKB-KW"/>
</dbReference>
<reference evidence="8 9" key="1">
    <citation type="submission" date="2018-05" db="EMBL/GenBank/DDBJ databases">
        <title>Genomic Encyclopedia of Type Strains, Phase IV (KMG-IV): sequencing the most valuable type-strain genomes for metagenomic binning, comparative biology and taxonomic classification.</title>
        <authorList>
            <person name="Goeker M."/>
        </authorList>
    </citation>
    <scope>NUCLEOTIDE SEQUENCE [LARGE SCALE GENOMIC DNA]</scope>
    <source>
        <strain evidence="8 9">DSM 16791</strain>
    </source>
</reference>
<evidence type="ECO:0000256" key="6">
    <source>
        <dbReference type="HAMAP-Rule" id="MF_00836"/>
    </source>
</evidence>
<feature type="domain" description="Guanylate kinase/L-type calcium channel beta subunit" evidence="7">
    <location>
        <begin position="15"/>
        <end position="195"/>
    </location>
</feature>
<dbReference type="NCBIfam" id="TIGR02322">
    <property type="entry name" value="phosphon_PhnN"/>
    <property type="match status" value="1"/>
</dbReference>
<dbReference type="InterPro" id="IPR012699">
    <property type="entry name" value="PhnN"/>
</dbReference>
<dbReference type="HAMAP" id="MF_00836">
    <property type="entry name" value="PhnN"/>
    <property type="match status" value="1"/>
</dbReference>
<dbReference type="GO" id="GO:0033863">
    <property type="term" value="F:ribose 1,5-bisphosphate phosphokinase activity"/>
    <property type="evidence" value="ECO:0007669"/>
    <property type="project" value="UniProtKB-UniRule"/>
</dbReference>
<keyword evidence="5 6" id="KW-0067">ATP-binding</keyword>
<dbReference type="Gene3D" id="3.40.50.300">
    <property type="entry name" value="P-loop containing nucleotide triphosphate hydrolases"/>
    <property type="match status" value="1"/>
</dbReference>
<protein>
    <recommendedName>
        <fullName evidence="6">Ribose 1,5-bisphosphate phosphokinase PhnN</fullName>
        <ecNumber evidence="6">2.7.4.23</ecNumber>
    </recommendedName>
    <alternativeName>
        <fullName evidence="6">Ribose 1,5-bisphosphokinase</fullName>
    </alternativeName>
</protein>
<comment type="caution">
    <text evidence="8">The sequence shown here is derived from an EMBL/GenBank/DDBJ whole genome shotgun (WGS) entry which is preliminary data.</text>
</comment>
<dbReference type="OrthoDB" id="341217at2"/>
<dbReference type="SMART" id="SM00072">
    <property type="entry name" value="GuKc"/>
    <property type="match status" value="1"/>
</dbReference>
<proteinExistence type="inferred from homology"/>
<evidence type="ECO:0000256" key="3">
    <source>
        <dbReference type="ARBA" id="ARBA00022679"/>
    </source>
</evidence>
<dbReference type="EC" id="2.7.4.23" evidence="6"/>
<name>A0A317PFS7_9HYPH</name>
<sequence length="199" mass="21123">MPDLAPASTAPEPQSGALIVILGPSGAGKDTLLDWVSARMVGDPSVLFVRRVVTRPSQAGGEVHDSFSNAEFDRALDEGRFCFSWAANGMRYGLPRNMADHLAGGGLAVVNGSRGAFAAMRQVFGQARAVEITADRETLKARLLARRRESAAEIEARLDRAAALCAEVEPDLRIDNSGSLDAAGRTLADFLAGCRAVKR</sequence>
<gene>
    <name evidence="6" type="primary">phnN</name>
    <name evidence="8" type="ORF">DFR52_104164</name>
</gene>
<evidence type="ECO:0000256" key="2">
    <source>
        <dbReference type="ARBA" id="ARBA00005069"/>
    </source>
</evidence>
<dbReference type="EMBL" id="QGTR01000004">
    <property type="protein sequence ID" value="PWV98874.1"/>
    <property type="molecule type" value="Genomic_DNA"/>
</dbReference>
<evidence type="ECO:0000256" key="4">
    <source>
        <dbReference type="ARBA" id="ARBA00022741"/>
    </source>
</evidence>
<comment type="function">
    <text evidence="6">Catalyzes the phosphorylation of ribose 1,5-bisphosphate to 5-phospho-D-ribosyl alpha-1-diphosphate (PRPP).</text>
</comment>
<dbReference type="AlphaFoldDB" id="A0A317PFS7"/>
<dbReference type="SUPFAM" id="SSF52540">
    <property type="entry name" value="P-loop containing nucleoside triphosphate hydrolases"/>
    <property type="match status" value="1"/>
</dbReference>
<dbReference type="GO" id="GO:0006015">
    <property type="term" value="P:5-phosphoribose 1-diphosphate biosynthetic process"/>
    <property type="evidence" value="ECO:0007669"/>
    <property type="project" value="UniProtKB-UniRule"/>
</dbReference>
<dbReference type="InterPro" id="IPR027417">
    <property type="entry name" value="P-loop_NTPase"/>
</dbReference>
<accession>A0A317PFS7</accession>
<keyword evidence="4 6" id="KW-0547">Nucleotide-binding</keyword>
<evidence type="ECO:0000256" key="1">
    <source>
        <dbReference type="ARBA" id="ARBA00000373"/>
    </source>
</evidence>
<dbReference type="Proteomes" id="UP000246352">
    <property type="component" value="Unassembled WGS sequence"/>
</dbReference>
<dbReference type="UniPathway" id="UPA00087">
    <property type="reaction ID" value="UER00175"/>
</dbReference>